<evidence type="ECO:0000313" key="3">
    <source>
        <dbReference type="Proteomes" id="UP001050691"/>
    </source>
</evidence>
<evidence type="ECO:0000256" key="1">
    <source>
        <dbReference type="SAM" id="SignalP"/>
    </source>
</evidence>
<feature type="signal peptide" evidence="1">
    <location>
        <begin position="1"/>
        <end position="20"/>
    </location>
</feature>
<dbReference type="Proteomes" id="UP001050691">
    <property type="component" value="Unassembled WGS sequence"/>
</dbReference>
<name>A0AAV5ASV7_9AGAM</name>
<comment type="caution">
    <text evidence="2">The sequence shown here is derived from an EMBL/GenBank/DDBJ whole genome shotgun (WGS) entry which is preliminary data.</text>
</comment>
<organism evidence="2 3">
    <name type="scientific">Clathrus columnatus</name>
    <dbReference type="NCBI Taxonomy" id="1419009"/>
    <lineage>
        <taxon>Eukaryota</taxon>
        <taxon>Fungi</taxon>
        <taxon>Dikarya</taxon>
        <taxon>Basidiomycota</taxon>
        <taxon>Agaricomycotina</taxon>
        <taxon>Agaricomycetes</taxon>
        <taxon>Phallomycetidae</taxon>
        <taxon>Phallales</taxon>
        <taxon>Clathraceae</taxon>
        <taxon>Clathrus</taxon>
    </lineage>
</organism>
<reference evidence="2" key="1">
    <citation type="submission" date="2021-10" db="EMBL/GenBank/DDBJ databases">
        <title>De novo Genome Assembly of Clathrus columnatus (Basidiomycota, Fungi) Using Illumina and Nanopore Sequence Data.</title>
        <authorList>
            <person name="Ogiso-Tanaka E."/>
            <person name="Itagaki H."/>
            <person name="Hosoya T."/>
            <person name="Hosaka K."/>
        </authorList>
    </citation>
    <scope>NUCLEOTIDE SEQUENCE</scope>
    <source>
        <strain evidence="2">MO-923</strain>
    </source>
</reference>
<keyword evidence="3" id="KW-1185">Reference proteome</keyword>
<sequence>MRFIITSVSLLSILGLSVNALTTPQKRSNSLEDCPTDLSVVKRQVFTTVNGGSLTATSYACDDDSTTSFTSRELSSELNARQNIEICDQTCVQSCHVFSSDNVPNCTDLINIVNNLDGQTFLAPPGTITLFEAGQCSTRFFHSQTQPVNVCFSWLSGLLPTMNACFATPPQNGAECSQENAAFAFDLTLIFPGALN</sequence>
<feature type="chain" id="PRO_5043506728" evidence="1">
    <location>
        <begin position="21"/>
        <end position="196"/>
    </location>
</feature>
<dbReference type="AlphaFoldDB" id="A0AAV5ASV7"/>
<gene>
    <name evidence="2" type="ORF">Clacol_010112</name>
</gene>
<accession>A0AAV5ASV7</accession>
<evidence type="ECO:0000313" key="2">
    <source>
        <dbReference type="EMBL" id="GJJ15834.1"/>
    </source>
</evidence>
<protein>
    <submittedName>
        <fullName evidence="2">Uncharacterized protein</fullName>
    </submittedName>
</protein>
<dbReference type="EMBL" id="BPWL01000011">
    <property type="protein sequence ID" value="GJJ15834.1"/>
    <property type="molecule type" value="Genomic_DNA"/>
</dbReference>
<keyword evidence="1" id="KW-0732">Signal</keyword>
<proteinExistence type="predicted"/>